<dbReference type="InterPro" id="IPR025828">
    <property type="entry name" value="Put_sensor_dom"/>
</dbReference>
<evidence type="ECO:0000313" key="13">
    <source>
        <dbReference type="EMBL" id="GIM94586.1"/>
    </source>
</evidence>
<reference evidence="13 14" key="1">
    <citation type="submission" date="2021-03" db="EMBL/GenBank/DDBJ databases">
        <title>Whole genome shotgun sequence of Actinoplanes toevensis NBRC 105298.</title>
        <authorList>
            <person name="Komaki H."/>
            <person name="Tamura T."/>
        </authorList>
    </citation>
    <scope>NUCLEOTIDE SEQUENCE [LARGE SCALE GENOMIC DNA]</scope>
    <source>
        <strain evidence="13 14">NBRC 105298</strain>
    </source>
</reference>
<dbReference type="GO" id="GO:0005524">
    <property type="term" value="F:ATP binding"/>
    <property type="evidence" value="ECO:0007669"/>
    <property type="project" value="UniProtKB-KW"/>
</dbReference>
<dbReference type="GO" id="GO:0016020">
    <property type="term" value="C:membrane"/>
    <property type="evidence" value="ECO:0007669"/>
    <property type="project" value="InterPro"/>
</dbReference>
<dbReference type="GO" id="GO:0000155">
    <property type="term" value="F:phosphorelay sensor kinase activity"/>
    <property type="evidence" value="ECO:0007669"/>
    <property type="project" value="InterPro"/>
</dbReference>
<dbReference type="Gene3D" id="3.30.565.10">
    <property type="entry name" value="Histidine kinase-like ATPase, C-terminal domain"/>
    <property type="match status" value="1"/>
</dbReference>
<comment type="catalytic activity">
    <reaction evidence="1">
        <text>ATP + protein L-histidine = ADP + protein N-phospho-L-histidine.</text>
        <dbReference type="EC" id="2.7.13.3"/>
    </reaction>
</comment>
<dbReference type="PANTHER" id="PTHR24421:SF10">
    <property type="entry name" value="NITRATE_NITRITE SENSOR PROTEIN NARQ"/>
    <property type="match status" value="1"/>
</dbReference>
<dbReference type="EMBL" id="BOQN01000084">
    <property type="protein sequence ID" value="GIM94586.1"/>
    <property type="molecule type" value="Genomic_DNA"/>
</dbReference>
<protein>
    <recommendedName>
        <fullName evidence="2">histidine kinase</fullName>
        <ecNumber evidence="2">2.7.13.3</ecNumber>
    </recommendedName>
</protein>
<name>A0A919TIM1_9ACTN</name>
<gene>
    <name evidence="13" type="ORF">Ato02nite_063790</name>
</gene>
<feature type="transmembrane region" description="Helical" evidence="10">
    <location>
        <begin position="110"/>
        <end position="143"/>
    </location>
</feature>
<evidence type="ECO:0000256" key="10">
    <source>
        <dbReference type="SAM" id="Phobius"/>
    </source>
</evidence>
<keyword evidence="7" id="KW-0067">ATP-binding</keyword>
<keyword evidence="10" id="KW-0472">Membrane</keyword>
<feature type="transmembrane region" description="Helical" evidence="10">
    <location>
        <begin position="163"/>
        <end position="185"/>
    </location>
</feature>
<dbReference type="Pfam" id="PF13796">
    <property type="entry name" value="Sensor"/>
    <property type="match status" value="1"/>
</dbReference>
<keyword evidence="5" id="KW-0547">Nucleotide-binding</keyword>
<keyword evidence="14" id="KW-1185">Reference proteome</keyword>
<dbReference type="Pfam" id="PF07730">
    <property type="entry name" value="HisKA_3"/>
    <property type="match status" value="1"/>
</dbReference>
<evidence type="ECO:0000256" key="7">
    <source>
        <dbReference type="ARBA" id="ARBA00022840"/>
    </source>
</evidence>
<dbReference type="InterPro" id="IPR050482">
    <property type="entry name" value="Sensor_HK_TwoCompSys"/>
</dbReference>
<feature type="domain" description="Putative sensor" evidence="12">
    <location>
        <begin position="19"/>
        <end position="196"/>
    </location>
</feature>
<keyword evidence="10" id="KW-0812">Transmembrane</keyword>
<dbReference type="InterPro" id="IPR011712">
    <property type="entry name" value="Sig_transdc_His_kin_sub3_dim/P"/>
</dbReference>
<comment type="caution">
    <text evidence="13">The sequence shown here is derived from an EMBL/GenBank/DDBJ whole genome shotgun (WGS) entry which is preliminary data.</text>
</comment>
<evidence type="ECO:0000256" key="3">
    <source>
        <dbReference type="ARBA" id="ARBA00022553"/>
    </source>
</evidence>
<feature type="region of interest" description="Disordered" evidence="9">
    <location>
        <begin position="357"/>
        <end position="397"/>
    </location>
</feature>
<feature type="domain" description="Signal transduction histidine kinase subgroup 3 dimerisation and phosphoacceptor" evidence="11">
    <location>
        <begin position="225"/>
        <end position="291"/>
    </location>
</feature>
<keyword evidence="4" id="KW-0808">Transferase</keyword>
<keyword evidence="8" id="KW-0902">Two-component regulatory system</keyword>
<feature type="compositionally biased region" description="Low complexity" evidence="9">
    <location>
        <begin position="372"/>
        <end position="382"/>
    </location>
</feature>
<evidence type="ECO:0000256" key="1">
    <source>
        <dbReference type="ARBA" id="ARBA00000085"/>
    </source>
</evidence>
<dbReference type="InterPro" id="IPR036890">
    <property type="entry name" value="HATPase_C_sf"/>
</dbReference>
<feature type="transmembrane region" description="Helical" evidence="10">
    <location>
        <begin position="7"/>
        <end position="28"/>
    </location>
</feature>
<evidence type="ECO:0000256" key="6">
    <source>
        <dbReference type="ARBA" id="ARBA00022777"/>
    </source>
</evidence>
<sequence length="464" mass="48818">MGYLLTTGPVTIAASVPILLLGLPWAILIRRVAAWDDPSFVQLALLLLGGAMLFAVFGPLVAMPVAAVERRRLPIVDTRPVRSGHRPVPAGDVLRWLRTRYTEAATWRELCYTVLLTGAVPVWYGAVLILMVLIGVSVASPFLVHDHAPISLGLGEVSTVGEALPYALFGAALMFAVPYLLALLAGSHAAVARLLLAGPDDTRLRAELIEVSRSRARLVDAFEAERHRIERDLHDGAQQRLVSLTLQLGLARVDLPDDSPARQAVTAAHEQAKMLMAELRELIHGIRPQTLTEVGLPGALRELADQAPIPVTVRVDLSGRPPPGVELVAYFVAAEALTNVFKHSEAVAATLTVSAAAAKSGDVRPAKPGPGPAAAEFGHGPASKPGHGPHAEPSHGPAAALGDVLVVEVLDDGRGGADPARGTGLTGLADRVAVADGRMFLSSPPGGPTLIRVEIPCRPNDRSA</sequence>
<keyword evidence="6 13" id="KW-0418">Kinase</keyword>
<dbReference type="Gene3D" id="1.20.5.1930">
    <property type="match status" value="1"/>
</dbReference>
<proteinExistence type="predicted"/>
<dbReference type="AlphaFoldDB" id="A0A919TIM1"/>
<keyword evidence="3" id="KW-0597">Phosphoprotein</keyword>
<evidence type="ECO:0000259" key="11">
    <source>
        <dbReference type="Pfam" id="PF07730"/>
    </source>
</evidence>
<dbReference type="EC" id="2.7.13.3" evidence="2"/>
<keyword evidence="10" id="KW-1133">Transmembrane helix</keyword>
<evidence type="ECO:0000256" key="2">
    <source>
        <dbReference type="ARBA" id="ARBA00012438"/>
    </source>
</evidence>
<dbReference type="Proteomes" id="UP000677082">
    <property type="component" value="Unassembled WGS sequence"/>
</dbReference>
<dbReference type="GO" id="GO:0046983">
    <property type="term" value="F:protein dimerization activity"/>
    <property type="evidence" value="ECO:0007669"/>
    <property type="project" value="InterPro"/>
</dbReference>
<dbReference type="PANTHER" id="PTHR24421">
    <property type="entry name" value="NITRATE/NITRITE SENSOR PROTEIN NARX-RELATED"/>
    <property type="match status" value="1"/>
</dbReference>
<feature type="transmembrane region" description="Helical" evidence="10">
    <location>
        <begin position="40"/>
        <end position="62"/>
    </location>
</feature>
<dbReference type="SUPFAM" id="SSF55874">
    <property type="entry name" value="ATPase domain of HSP90 chaperone/DNA topoisomerase II/histidine kinase"/>
    <property type="match status" value="1"/>
</dbReference>
<organism evidence="13 14">
    <name type="scientific">Paractinoplanes toevensis</name>
    <dbReference type="NCBI Taxonomy" id="571911"/>
    <lineage>
        <taxon>Bacteria</taxon>
        <taxon>Bacillati</taxon>
        <taxon>Actinomycetota</taxon>
        <taxon>Actinomycetes</taxon>
        <taxon>Micromonosporales</taxon>
        <taxon>Micromonosporaceae</taxon>
        <taxon>Paractinoplanes</taxon>
    </lineage>
</organism>
<evidence type="ECO:0000256" key="9">
    <source>
        <dbReference type="SAM" id="MobiDB-lite"/>
    </source>
</evidence>
<evidence type="ECO:0000256" key="8">
    <source>
        <dbReference type="ARBA" id="ARBA00023012"/>
    </source>
</evidence>
<evidence type="ECO:0000313" key="14">
    <source>
        <dbReference type="Proteomes" id="UP000677082"/>
    </source>
</evidence>
<evidence type="ECO:0000256" key="4">
    <source>
        <dbReference type="ARBA" id="ARBA00022679"/>
    </source>
</evidence>
<evidence type="ECO:0000256" key="5">
    <source>
        <dbReference type="ARBA" id="ARBA00022741"/>
    </source>
</evidence>
<accession>A0A919TIM1</accession>
<evidence type="ECO:0000259" key="12">
    <source>
        <dbReference type="Pfam" id="PF13796"/>
    </source>
</evidence>